<gene>
    <name evidence="2" type="ORF">Poly41_34490</name>
</gene>
<feature type="region of interest" description="Disordered" evidence="1">
    <location>
        <begin position="1"/>
        <end position="22"/>
    </location>
</feature>
<evidence type="ECO:0000256" key="1">
    <source>
        <dbReference type="SAM" id="MobiDB-lite"/>
    </source>
</evidence>
<keyword evidence="3" id="KW-1185">Reference proteome</keyword>
<evidence type="ECO:0000313" key="2">
    <source>
        <dbReference type="EMBL" id="TWU37319.1"/>
    </source>
</evidence>
<reference evidence="2 3" key="1">
    <citation type="submission" date="2019-02" db="EMBL/GenBank/DDBJ databases">
        <title>Deep-cultivation of Planctomycetes and their phenomic and genomic characterization uncovers novel biology.</title>
        <authorList>
            <person name="Wiegand S."/>
            <person name="Jogler M."/>
            <person name="Boedeker C."/>
            <person name="Pinto D."/>
            <person name="Vollmers J."/>
            <person name="Rivas-Marin E."/>
            <person name="Kohn T."/>
            <person name="Peeters S.H."/>
            <person name="Heuer A."/>
            <person name="Rast P."/>
            <person name="Oberbeckmann S."/>
            <person name="Bunk B."/>
            <person name="Jeske O."/>
            <person name="Meyerdierks A."/>
            <person name="Storesund J.E."/>
            <person name="Kallscheuer N."/>
            <person name="Luecker S."/>
            <person name="Lage O.M."/>
            <person name="Pohl T."/>
            <person name="Merkel B.J."/>
            <person name="Hornburger P."/>
            <person name="Mueller R.-W."/>
            <person name="Bruemmer F."/>
            <person name="Labrenz M."/>
            <person name="Spormann A.M."/>
            <person name="Op Den Camp H."/>
            <person name="Overmann J."/>
            <person name="Amann R."/>
            <person name="Jetten M.S.M."/>
            <person name="Mascher T."/>
            <person name="Medema M.H."/>
            <person name="Devos D.P."/>
            <person name="Kaster A.-K."/>
            <person name="Ovreas L."/>
            <person name="Rohde M."/>
            <person name="Galperin M.Y."/>
            <person name="Jogler C."/>
        </authorList>
    </citation>
    <scope>NUCLEOTIDE SEQUENCE [LARGE SCALE GENOMIC DNA]</scope>
    <source>
        <strain evidence="2 3">Poly41</strain>
    </source>
</reference>
<protein>
    <recommendedName>
        <fullName evidence="4">SMP-30/Gluconolaconase/LRE-like region</fullName>
    </recommendedName>
</protein>
<proteinExistence type="predicted"/>
<evidence type="ECO:0000313" key="3">
    <source>
        <dbReference type="Proteomes" id="UP000319143"/>
    </source>
</evidence>
<evidence type="ECO:0008006" key="4">
    <source>
        <dbReference type="Google" id="ProtNLM"/>
    </source>
</evidence>
<feature type="compositionally biased region" description="Basic residues" evidence="1">
    <location>
        <begin position="8"/>
        <end position="19"/>
    </location>
</feature>
<dbReference type="Proteomes" id="UP000319143">
    <property type="component" value="Unassembled WGS sequence"/>
</dbReference>
<sequence>MTIANATPRRHRCARKRPKQTSCVGGIGPVRSCLVALTFLLNLHLGSAQQENDHGDTSTATTKQQTIAEPLLVESSGLAASSREPGYFWSHNDSGDSARMFAFNDRGQTSGRCQLVAASAIDCEDMASFLFGGRSHLLLADCGDNQRRRSSISLHLVEEPDPTKTTMIHRVGTIVVSYPDGPADCEAVAVDVDRGQILLITKNSLPIARVYAVNLDCLNDPLPWTKHASATYMGAFAMPMVTAADINPRNGDLWVANYFKGFCFRCRDRNASLAAQLNSLPEPAELPPWRQIEAIGVDAKGDVWVTSEGSPASFGRILIPPPTPLRK</sequence>
<comment type="caution">
    <text evidence="2">The sequence shown here is derived from an EMBL/GenBank/DDBJ whole genome shotgun (WGS) entry which is preliminary data.</text>
</comment>
<dbReference type="EMBL" id="SJPV01000005">
    <property type="protein sequence ID" value="TWU37319.1"/>
    <property type="molecule type" value="Genomic_DNA"/>
</dbReference>
<name>A0A5C6DRD8_9BACT</name>
<dbReference type="AlphaFoldDB" id="A0A5C6DRD8"/>
<accession>A0A5C6DRD8</accession>
<organism evidence="2 3">
    <name type="scientific">Novipirellula artificiosorum</name>
    <dbReference type="NCBI Taxonomy" id="2528016"/>
    <lineage>
        <taxon>Bacteria</taxon>
        <taxon>Pseudomonadati</taxon>
        <taxon>Planctomycetota</taxon>
        <taxon>Planctomycetia</taxon>
        <taxon>Pirellulales</taxon>
        <taxon>Pirellulaceae</taxon>
        <taxon>Novipirellula</taxon>
    </lineage>
</organism>